<dbReference type="PANTHER" id="PTHR33734">
    <property type="entry name" value="LYSM DOMAIN-CONTAINING GPI-ANCHORED PROTEIN 2"/>
    <property type="match status" value="1"/>
</dbReference>
<dbReference type="PROSITE" id="PS51782">
    <property type="entry name" value="LYSM"/>
    <property type="match status" value="1"/>
</dbReference>
<accession>A0A2V5K1G3</accession>
<evidence type="ECO:0000313" key="3">
    <source>
        <dbReference type="EMBL" id="PYI52989.1"/>
    </source>
</evidence>
<dbReference type="InterPro" id="IPR036779">
    <property type="entry name" value="LysM_dom_sf"/>
</dbReference>
<sequence>MNYIVQPGDTLYSIANRYGVTVQALLQANNMSAPGNLFAGQTIFIPRPPGPFPPGPFPPGPGPGPGRQLEQRVTRLEAETERLQRRLQRTDNELDRLEQRVNRLEDRVRRLEGR</sequence>
<evidence type="ECO:0000256" key="1">
    <source>
        <dbReference type="SAM" id="MobiDB-lite"/>
    </source>
</evidence>
<dbReference type="Gene3D" id="1.20.5.170">
    <property type="match status" value="1"/>
</dbReference>
<feature type="region of interest" description="Disordered" evidence="1">
    <location>
        <begin position="46"/>
        <end position="69"/>
    </location>
</feature>
<dbReference type="OrthoDB" id="9769314at2"/>
<reference evidence="3 4" key="1">
    <citation type="submission" date="2018-05" db="EMBL/GenBank/DDBJ databases">
        <title>Paenibacillus flagellatus sp. nov., isolated from selenium mineral soil.</title>
        <authorList>
            <person name="Dai X."/>
        </authorList>
    </citation>
    <scope>NUCLEOTIDE SEQUENCE [LARGE SCALE GENOMIC DNA]</scope>
    <source>
        <strain evidence="3 4">DXL2</strain>
    </source>
</reference>
<evidence type="ECO:0000313" key="4">
    <source>
        <dbReference type="Proteomes" id="UP000247476"/>
    </source>
</evidence>
<comment type="caution">
    <text evidence="3">The sequence shown here is derived from an EMBL/GenBank/DDBJ whole genome shotgun (WGS) entry which is preliminary data.</text>
</comment>
<dbReference type="EMBL" id="QJVJ01000008">
    <property type="protein sequence ID" value="PYI52989.1"/>
    <property type="molecule type" value="Genomic_DNA"/>
</dbReference>
<dbReference type="Pfam" id="PF01476">
    <property type="entry name" value="LysM"/>
    <property type="match status" value="1"/>
</dbReference>
<dbReference type="PANTHER" id="PTHR33734:SF22">
    <property type="entry name" value="MEMBRANE-BOUND LYTIC MUREIN TRANSGLYCOSYLASE D"/>
    <property type="match status" value="1"/>
</dbReference>
<dbReference type="Gene3D" id="3.10.350.10">
    <property type="entry name" value="LysM domain"/>
    <property type="match status" value="1"/>
</dbReference>
<feature type="compositionally biased region" description="Pro residues" evidence="1">
    <location>
        <begin position="46"/>
        <end position="64"/>
    </location>
</feature>
<dbReference type="SUPFAM" id="SSF54106">
    <property type="entry name" value="LysM domain"/>
    <property type="match status" value="1"/>
</dbReference>
<organism evidence="3 4">
    <name type="scientific">Paenibacillus flagellatus</name>
    <dbReference type="NCBI Taxonomy" id="2211139"/>
    <lineage>
        <taxon>Bacteria</taxon>
        <taxon>Bacillati</taxon>
        <taxon>Bacillota</taxon>
        <taxon>Bacilli</taxon>
        <taxon>Bacillales</taxon>
        <taxon>Paenibacillaceae</taxon>
        <taxon>Paenibacillus</taxon>
    </lineage>
</organism>
<evidence type="ECO:0000259" key="2">
    <source>
        <dbReference type="PROSITE" id="PS51782"/>
    </source>
</evidence>
<feature type="domain" description="LysM" evidence="2">
    <location>
        <begin position="1"/>
        <end position="45"/>
    </location>
</feature>
<dbReference type="AlphaFoldDB" id="A0A2V5K1G3"/>
<dbReference type="SMART" id="SM00257">
    <property type="entry name" value="LysM"/>
    <property type="match status" value="1"/>
</dbReference>
<gene>
    <name evidence="3" type="ORF">DLM86_18490</name>
</gene>
<name>A0A2V5K1G3_9BACL</name>
<dbReference type="CDD" id="cd00118">
    <property type="entry name" value="LysM"/>
    <property type="match status" value="1"/>
</dbReference>
<protein>
    <submittedName>
        <fullName evidence="3">Peptidoglycan-binding protein</fullName>
    </submittedName>
</protein>
<dbReference type="RefSeq" id="WP_110841537.1">
    <property type="nucleotide sequence ID" value="NZ_QJVJ01000008.1"/>
</dbReference>
<keyword evidence="4" id="KW-1185">Reference proteome</keyword>
<dbReference type="Proteomes" id="UP000247476">
    <property type="component" value="Unassembled WGS sequence"/>
</dbReference>
<dbReference type="InterPro" id="IPR018392">
    <property type="entry name" value="LysM"/>
</dbReference>
<proteinExistence type="predicted"/>
<dbReference type="GO" id="GO:0008932">
    <property type="term" value="F:lytic endotransglycosylase activity"/>
    <property type="evidence" value="ECO:0007669"/>
    <property type="project" value="TreeGrafter"/>
</dbReference>